<dbReference type="InterPro" id="IPR016047">
    <property type="entry name" value="M23ase_b-sheet_dom"/>
</dbReference>
<keyword evidence="7" id="KW-1133">Transmembrane helix</keyword>
<accession>A0A8J8MRS4</accession>
<keyword evidence="2" id="KW-0645">Protease</keyword>
<evidence type="ECO:0000313" key="10">
    <source>
        <dbReference type="EMBL" id="QUS35535.1"/>
    </source>
</evidence>
<dbReference type="Pfam" id="PF19353">
    <property type="entry name" value="DUF5930"/>
    <property type="match status" value="1"/>
</dbReference>
<dbReference type="EMBL" id="CP047289">
    <property type="protein sequence ID" value="QUS35535.1"/>
    <property type="molecule type" value="Genomic_DNA"/>
</dbReference>
<reference evidence="10" key="1">
    <citation type="submission" date="2020-01" db="EMBL/GenBank/DDBJ databases">
        <authorList>
            <person name="Yang Y."/>
            <person name="Kwon Y.M."/>
        </authorList>
    </citation>
    <scope>NUCLEOTIDE SEQUENCE</scope>
    <source>
        <strain evidence="10">PG104</strain>
    </source>
</reference>
<keyword evidence="5" id="KW-0862">Zinc</keyword>
<dbReference type="InterPro" id="IPR050570">
    <property type="entry name" value="Cell_wall_metabolism_enzyme"/>
</dbReference>
<evidence type="ECO:0000256" key="4">
    <source>
        <dbReference type="ARBA" id="ARBA00022801"/>
    </source>
</evidence>
<evidence type="ECO:0000256" key="7">
    <source>
        <dbReference type="SAM" id="Phobius"/>
    </source>
</evidence>
<dbReference type="Gene3D" id="2.70.70.10">
    <property type="entry name" value="Glucose Permease (Domain IIA)"/>
    <property type="match status" value="1"/>
</dbReference>
<keyword evidence="3" id="KW-0479">Metal-binding</keyword>
<evidence type="ECO:0000259" key="9">
    <source>
        <dbReference type="Pfam" id="PF19353"/>
    </source>
</evidence>
<dbReference type="Proteomes" id="UP000679284">
    <property type="component" value="Chromosome"/>
</dbReference>
<evidence type="ECO:0000256" key="6">
    <source>
        <dbReference type="ARBA" id="ARBA00023049"/>
    </source>
</evidence>
<evidence type="ECO:0000256" key="1">
    <source>
        <dbReference type="ARBA" id="ARBA00001947"/>
    </source>
</evidence>
<proteinExistence type="predicted"/>
<dbReference type="AlphaFoldDB" id="A0A8J8MRS4"/>
<dbReference type="GO" id="GO:0006508">
    <property type="term" value="P:proteolysis"/>
    <property type="evidence" value="ECO:0007669"/>
    <property type="project" value="UniProtKB-KW"/>
</dbReference>
<sequence>MLPVLKRFASRINTALDRHLPEQRLYLKSDTQTRFIRIRPLTQLAALSGSVAFVGWGMVASAIVLMDGVSTGSGKMAAARQQAIYEQHLNAISDERDMRADEAAQAQRRFNAALDEVSQMQSRLLLAEDRRRELQAGLEAVQGMLRTTVDERDAARDDARQLKVALADRTDGDAAEAGALLTAMTDALADTTRERDAAAETAMIASAETDELSEQRAAMQARNDAIFTQLEEAVSTSMEPLDRMFRAAGLDTDDLLREVRKGYSGAGGPLSSISMSTMSATSSPEEERANAILKGLQDMDIYRIAAMRAPLSMPLEARFRYSSPFGYRNDPKGAGRRFHAGVDMAAPIGTPILATGDGTVIRAGWVNGYGNMVEIRHNFGIETRYGHMSKIRVKAGDKVSRGDQIGDMGSTGRSTGSHLHYEVRVGDKVVNPMTFIKAGKDVF</sequence>
<keyword evidence="6" id="KW-0482">Metalloprotease</keyword>
<dbReference type="PANTHER" id="PTHR21666">
    <property type="entry name" value="PEPTIDASE-RELATED"/>
    <property type="match status" value="1"/>
</dbReference>
<dbReference type="Pfam" id="PF01551">
    <property type="entry name" value="Peptidase_M23"/>
    <property type="match status" value="1"/>
</dbReference>
<evidence type="ECO:0000256" key="2">
    <source>
        <dbReference type="ARBA" id="ARBA00022670"/>
    </source>
</evidence>
<name>A0A8J8MRS4_9RHOB</name>
<feature type="transmembrane region" description="Helical" evidence="7">
    <location>
        <begin position="44"/>
        <end position="66"/>
    </location>
</feature>
<dbReference type="SUPFAM" id="SSF51261">
    <property type="entry name" value="Duplicated hybrid motif"/>
    <property type="match status" value="1"/>
</dbReference>
<keyword evidence="7" id="KW-0472">Membrane</keyword>
<dbReference type="KEGG" id="fap:GR316_04155"/>
<dbReference type="GO" id="GO:0046872">
    <property type="term" value="F:metal ion binding"/>
    <property type="evidence" value="ECO:0007669"/>
    <property type="project" value="UniProtKB-KW"/>
</dbReference>
<keyword evidence="7" id="KW-0812">Transmembrane</keyword>
<dbReference type="GO" id="GO:0004222">
    <property type="term" value="F:metalloendopeptidase activity"/>
    <property type="evidence" value="ECO:0007669"/>
    <property type="project" value="TreeGrafter"/>
</dbReference>
<comment type="cofactor">
    <cofactor evidence="1">
        <name>Zn(2+)</name>
        <dbReference type="ChEBI" id="CHEBI:29105"/>
    </cofactor>
</comment>
<dbReference type="PANTHER" id="PTHR21666:SF288">
    <property type="entry name" value="CELL DIVISION PROTEIN YTFB"/>
    <property type="match status" value="1"/>
</dbReference>
<protein>
    <submittedName>
        <fullName evidence="10">Peptidoglycan DD-metalloendopeptidase family protein</fullName>
    </submittedName>
</protein>
<dbReference type="CDD" id="cd12797">
    <property type="entry name" value="M23_peptidase"/>
    <property type="match status" value="1"/>
</dbReference>
<keyword evidence="4" id="KW-0378">Hydrolase</keyword>
<organism evidence="10 11">
    <name type="scientific">Falsirhodobacter algicola</name>
    <dbReference type="NCBI Taxonomy" id="2692330"/>
    <lineage>
        <taxon>Bacteria</taxon>
        <taxon>Pseudomonadati</taxon>
        <taxon>Pseudomonadota</taxon>
        <taxon>Alphaproteobacteria</taxon>
        <taxon>Rhodobacterales</taxon>
        <taxon>Paracoccaceae</taxon>
        <taxon>Falsirhodobacter</taxon>
    </lineage>
</organism>
<feature type="domain" description="M23ase beta-sheet core" evidence="8">
    <location>
        <begin position="337"/>
        <end position="432"/>
    </location>
</feature>
<feature type="domain" description="DUF5930" evidence="9">
    <location>
        <begin position="6"/>
        <end position="320"/>
    </location>
</feature>
<dbReference type="InterPro" id="IPR011055">
    <property type="entry name" value="Dup_hybrid_motif"/>
</dbReference>
<evidence type="ECO:0000256" key="3">
    <source>
        <dbReference type="ARBA" id="ARBA00022723"/>
    </source>
</evidence>
<dbReference type="InterPro" id="IPR045974">
    <property type="entry name" value="DUF5930"/>
</dbReference>
<gene>
    <name evidence="10" type="ORF">GR316_04155</name>
</gene>
<evidence type="ECO:0000256" key="5">
    <source>
        <dbReference type="ARBA" id="ARBA00022833"/>
    </source>
</evidence>
<evidence type="ECO:0000259" key="8">
    <source>
        <dbReference type="Pfam" id="PF01551"/>
    </source>
</evidence>
<dbReference type="FunFam" id="2.70.70.10:FF:000006">
    <property type="entry name" value="M23 family peptidase"/>
    <property type="match status" value="1"/>
</dbReference>
<keyword evidence="11" id="KW-1185">Reference proteome</keyword>
<evidence type="ECO:0000313" key="11">
    <source>
        <dbReference type="Proteomes" id="UP000679284"/>
    </source>
</evidence>